<dbReference type="EMBL" id="KQ964248">
    <property type="protein sequence ID" value="KXJ93603.1"/>
    <property type="molecule type" value="Genomic_DNA"/>
</dbReference>
<keyword evidence="2" id="KW-1185">Reference proteome</keyword>
<evidence type="ECO:0000313" key="2">
    <source>
        <dbReference type="Proteomes" id="UP000070501"/>
    </source>
</evidence>
<accession>A0A136J8V1</accession>
<protein>
    <submittedName>
        <fullName evidence="1">Uncharacterized protein</fullName>
    </submittedName>
</protein>
<evidence type="ECO:0000313" key="1">
    <source>
        <dbReference type="EMBL" id="KXJ93603.1"/>
    </source>
</evidence>
<organism evidence="1 2">
    <name type="scientific">Microdochium bolleyi</name>
    <dbReference type="NCBI Taxonomy" id="196109"/>
    <lineage>
        <taxon>Eukaryota</taxon>
        <taxon>Fungi</taxon>
        <taxon>Dikarya</taxon>
        <taxon>Ascomycota</taxon>
        <taxon>Pezizomycotina</taxon>
        <taxon>Sordariomycetes</taxon>
        <taxon>Xylariomycetidae</taxon>
        <taxon>Xylariales</taxon>
        <taxon>Microdochiaceae</taxon>
        <taxon>Microdochium</taxon>
    </lineage>
</organism>
<dbReference type="InParanoid" id="A0A136J8V1"/>
<name>A0A136J8V1_9PEZI</name>
<dbReference type="Proteomes" id="UP000070501">
    <property type="component" value="Unassembled WGS sequence"/>
</dbReference>
<reference evidence="2" key="1">
    <citation type="submission" date="2016-02" db="EMBL/GenBank/DDBJ databases">
        <title>Draft genome sequence of Microdochium bolleyi, a fungal endophyte of beachgrass.</title>
        <authorList>
            <consortium name="DOE Joint Genome Institute"/>
            <person name="David A.S."/>
            <person name="May G."/>
            <person name="Haridas S."/>
            <person name="Lim J."/>
            <person name="Wang M."/>
            <person name="Labutti K."/>
            <person name="Lipzen A."/>
            <person name="Barry K."/>
            <person name="Grigoriev I.V."/>
        </authorList>
    </citation>
    <scope>NUCLEOTIDE SEQUENCE [LARGE SCALE GENOMIC DNA]</scope>
    <source>
        <strain evidence="2">J235TASD1</strain>
    </source>
</reference>
<dbReference type="OrthoDB" id="4222821at2759"/>
<gene>
    <name evidence="1" type="ORF">Micbo1qcDRAFT_203666</name>
</gene>
<sequence length="325" mass="35629">MTRAVPTALGTDGSWPIEDFSLDFLPQDLYDLVNLPDNSFNLPLPSLPSLPSETSSLFDHDSAVLGSSWTDRDNMSAFQRSGTDPDLQLLQLQQDLMNLIISLRRRDWDIVATLRMEFRTGEDSVAPTDSMSFNLDFNPLLATFELISRFDSLLLLKIQSLHVPQAAPPARASSNQISSQYLLGAVACYMHILSAYDCIVSYLLDEFSRNPTIKDFVLYGAPQISIGGVHAPPLVNTLGRLLVRLLENRILSVESTLGLPEGVRISKDTSGRYSLTSLGLLGGVVGGKSILNMLADANLESELGDSRSAGLRRLREKLDCLQSLG</sequence>
<proteinExistence type="predicted"/>
<dbReference type="STRING" id="196109.A0A136J8V1"/>
<dbReference type="AlphaFoldDB" id="A0A136J8V1"/>